<comment type="caution">
    <text evidence="14">The sequence shown here is derived from an EMBL/GenBank/DDBJ whole genome shotgun (WGS) entry which is preliminary data.</text>
</comment>
<dbReference type="Gene3D" id="4.10.860.10">
    <property type="entry name" value="UVR domain"/>
    <property type="match status" value="1"/>
</dbReference>
<dbReference type="PROSITE" id="PS51903">
    <property type="entry name" value="CLP_R"/>
    <property type="match status" value="1"/>
</dbReference>
<dbReference type="GO" id="GO:0005524">
    <property type="term" value="F:ATP binding"/>
    <property type="evidence" value="ECO:0007669"/>
    <property type="project" value="UniProtKB-KW"/>
</dbReference>
<evidence type="ECO:0000256" key="11">
    <source>
        <dbReference type="SAM" id="Coils"/>
    </source>
</evidence>
<proteinExistence type="inferred from homology"/>
<keyword evidence="6 11" id="KW-0175">Coiled coil</keyword>
<feature type="domain" description="Clp R" evidence="13">
    <location>
        <begin position="35"/>
        <end position="184"/>
    </location>
</feature>
<dbReference type="EMBL" id="JBHTMP010000014">
    <property type="protein sequence ID" value="MFD1321835.1"/>
    <property type="molecule type" value="Genomic_DNA"/>
</dbReference>
<dbReference type="Gene3D" id="1.10.8.60">
    <property type="match status" value="2"/>
</dbReference>
<keyword evidence="3 10" id="KW-0547">Nucleotide-binding</keyword>
<dbReference type="Pfam" id="PF00004">
    <property type="entry name" value="AAA"/>
    <property type="match status" value="1"/>
</dbReference>
<dbReference type="Proteomes" id="UP001597260">
    <property type="component" value="Unassembled WGS sequence"/>
</dbReference>
<dbReference type="CDD" id="cd00009">
    <property type="entry name" value="AAA"/>
    <property type="match status" value="1"/>
</dbReference>
<dbReference type="InterPro" id="IPR050130">
    <property type="entry name" value="ClpA_ClpB"/>
</dbReference>
<dbReference type="SMART" id="SM01086">
    <property type="entry name" value="ClpB_D2-small"/>
    <property type="match status" value="1"/>
</dbReference>
<dbReference type="GO" id="GO:0008233">
    <property type="term" value="F:peptidase activity"/>
    <property type="evidence" value="ECO:0007669"/>
    <property type="project" value="UniProtKB-KW"/>
</dbReference>
<evidence type="ECO:0000313" key="15">
    <source>
        <dbReference type="Proteomes" id="UP001597260"/>
    </source>
</evidence>
<keyword evidence="14" id="KW-0378">Hydrolase</keyword>
<dbReference type="PROSITE" id="PS50151">
    <property type="entry name" value="UVR"/>
    <property type="match status" value="1"/>
</dbReference>
<keyword evidence="7 10" id="KW-0143">Chaperone</keyword>
<dbReference type="InterPro" id="IPR018368">
    <property type="entry name" value="ClpA/B_CS1"/>
</dbReference>
<dbReference type="InterPro" id="IPR019489">
    <property type="entry name" value="Clp_ATPase_C"/>
</dbReference>
<evidence type="ECO:0000256" key="3">
    <source>
        <dbReference type="ARBA" id="ARBA00022741"/>
    </source>
</evidence>
<dbReference type="InterPro" id="IPR027417">
    <property type="entry name" value="P-loop_NTPase"/>
</dbReference>
<dbReference type="InterPro" id="IPR001270">
    <property type="entry name" value="ClpA/B"/>
</dbReference>
<dbReference type="PRINTS" id="PR00300">
    <property type="entry name" value="CLPPROTEASEA"/>
</dbReference>
<keyword evidence="15" id="KW-1185">Reference proteome</keyword>
<dbReference type="CDD" id="cd19499">
    <property type="entry name" value="RecA-like_ClpB_Hsp104-like"/>
    <property type="match status" value="1"/>
</dbReference>
<organism evidence="14 15">
    <name type="scientific">Micromonospora sonneratiae</name>
    <dbReference type="NCBI Taxonomy" id="1184706"/>
    <lineage>
        <taxon>Bacteria</taxon>
        <taxon>Bacillati</taxon>
        <taxon>Actinomycetota</taxon>
        <taxon>Actinomycetes</taxon>
        <taxon>Micromonosporales</taxon>
        <taxon>Micromonosporaceae</taxon>
        <taxon>Micromonospora</taxon>
    </lineage>
</organism>
<dbReference type="InterPro" id="IPR041546">
    <property type="entry name" value="ClpA/ClpB_AAA_lid"/>
</dbReference>
<dbReference type="InterPro" id="IPR003593">
    <property type="entry name" value="AAA+_ATPase"/>
</dbReference>
<evidence type="ECO:0000256" key="7">
    <source>
        <dbReference type="ARBA" id="ARBA00023186"/>
    </source>
</evidence>
<evidence type="ECO:0000256" key="2">
    <source>
        <dbReference type="ARBA" id="ARBA00022737"/>
    </source>
</evidence>
<evidence type="ECO:0000256" key="6">
    <source>
        <dbReference type="ARBA" id="ARBA00023054"/>
    </source>
</evidence>
<evidence type="ECO:0000256" key="1">
    <source>
        <dbReference type="ARBA" id="ARBA00008675"/>
    </source>
</evidence>
<dbReference type="InterPro" id="IPR003959">
    <property type="entry name" value="ATPase_AAA_core"/>
</dbReference>
<dbReference type="Pfam" id="PF10431">
    <property type="entry name" value="ClpB_D2-small"/>
    <property type="match status" value="1"/>
</dbReference>
<dbReference type="InterPro" id="IPR036628">
    <property type="entry name" value="Clp_N_dom_sf"/>
</dbReference>
<dbReference type="GO" id="GO:0006508">
    <property type="term" value="P:proteolysis"/>
    <property type="evidence" value="ECO:0007669"/>
    <property type="project" value="UniProtKB-KW"/>
</dbReference>
<dbReference type="SMART" id="SM00382">
    <property type="entry name" value="AAA"/>
    <property type="match status" value="2"/>
</dbReference>
<dbReference type="PROSITE" id="PS00871">
    <property type="entry name" value="CLPAB_2"/>
    <property type="match status" value="1"/>
</dbReference>
<name>A0ABW3YCN3_9ACTN</name>
<dbReference type="InterPro" id="IPR004176">
    <property type="entry name" value="Clp_R_N"/>
</dbReference>
<protein>
    <submittedName>
        <fullName evidence="14">ATP-dependent Clp protease ATP-binding subunit</fullName>
    </submittedName>
</protein>
<keyword evidence="2 9" id="KW-0677">Repeat</keyword>
<keyword evidence="5" id="KW-0346">Stress response</keyword>
<sequence length="846" mass="93626">MAQGPGEFGTDPWDEFLARYFGRIEGRRPAQRVDITRLMTADARELLADAARRAAQARSNDLDTDHLLWAALQREPLRDLIRRAGADPESLLGALGGPPAGQPAPPGDFPANLSLTPAAKRALLDAHKLSRAMGASYIAPEHILMALPLNPESPAGRMLASSRVQPQSLQAAGAERGMPAARPDRGTPTLDQYGQDLTDLAMADQIDPVIGRSDEIEQAVEILSRRTKNNPVLIGEAGVGKTAIVEGLAERIIDGDVPETLLGKRVIQLDLAGLVAGTRYRGDFEERVKKVIDEIRAHGDELIVFLDEMHTLVGAGGGGEGGMDASNMLKPALARGDLRVIGATTLNEYRRYIEKDAALARRFQPVLVPEPSVDDTVTILRGLRDRYEAHHQVRFVDEALVAAAELADRYITDRFLPDKAIDLIDQAGARVRLRIRTPAGDVRDLERELEEVRRDKDQAVADEQYERATELRDRLQQIQERIEAARGNGEQHEVPQVRPQEIAEVVSRATGIPVSQLTEEERDRLLRLEGHLHERVIGQDDAVAAIAEAVRRSRTGLADPDRPMGSFLFLGPTGVGKTELARALAEALFGEPDRMVRLDMSEFQERHTVSRLVGAPPGYVGYEEAGQLTEAVRRRPYAVVLLDEIEKAHADVFNILLQVLDEGRLTDSQGRTVNFRNTVLIMTSNLGSELITGTQRSVGFGGNGDNEHESSELRERLMRRLQEQFRPEFLNRIDEIIIFRRLEAQQLRQITELLLEETRRRLHAQDIIVEFTTAGVDWIAEHGHQPEFGARPLRRTIQREVDNRLSRMLLEGSLVPGQRVTIGAHEGSLTFEVSQGERSAAAAAAS</sequence>
<reference evidence="15" key="1">
    <citation type="journal article" date="2019" name="Int. J. Syst. Evol. Microbiol.">
        <title>The Global Catalogue of Microorganisms (GCM) 10K type strain sequencing project: providing services to taxonomists for standard genome sequencing and annotation.</title>
        <authorList>
            <consortium name="The Broad Institute Genomics Platform"/>
            <consortium name="The Broad Institute Genome Sequencing Center for Infectious Disease"/>
            <person name="Wu L."/>
            <person name="Ma J."/>
        </authorList>
    </citation>
    <scope>NUCLEOTIDE SEQUENCE [LARGE SCALE GENOMIC DNA]</scope>
    <source>
        <strain evidence="15">JCM 31037</strain>
    </source>
</reference>
<dbReference type="Gene3D" id="1.10.1780.10">
    <property type="entry name" value="Clp, N-terminal domain"/>
    <property type="match status" value="1"/>
</dbReference>
<dbReference type="PANTHER" id="PTHR11638">
    <property type="entry name" value="ATP-DEPENDENT CLP PROTEASE"/>
    <property type="match status" value="1"/>
</dbReference>
<evidence type="ECO:0000259" key="12">
    <source>
        <dbReference type="PROSITE" id="PS50151"/>
    </source>
</evidence>
<dbReference type="Gene3D" id="3.40.50.300">
    <property type="entry name" value="P-loop containing nucleotide triphosphate hydrolases"/>
    <property type="match status" value="2"/>
</dbReference>
<dbReference type="PANTHER" id="PTHR11638:SF18">
    <property type="entry name" value="HEAT SHOCK PROTEIN 104"/>
    <property type="match status" value="1"/>
</dbReference>
<dbReference type="InterPro" id="IPR001943">
    <property type="entry name" value="UVR_dom"/>
</dbReference>
<evidence type="ECO:0000256" key="5">
    <source>
        <dbReference type="ARBA" id="ARBA00023016"/>
    </source>
</evidence>
<dbReference type="Pfam" id="PF02861">
    <property type="entry name" value="Clp_N"/>
    <property type="match status" value="1"/>
</dbReference>
<feature type="domain" description="UVR" evidence="12">
    <location>
        <begin position="446"/>
        <end position="481"/>
    </location>
</feature>
<dbReference type="Pfam" id="PF17871">
    <property type="entry name" value="AAA_lid_9"/>
    <property type="match status" value="1"/>
</dbReference>
<evidence type="ECO:0000259" key="13">
    <source>
        <dbReference type="PROSITE" id="PS51903"/>
    </source>
</evidence>
<evidence type="ECO:0000256" key="8">
    <source>
        <dbReference type="ARBA" id="ARBA00026057"/>
    </source>
</evidence>
<dbReference type="InterPro" id="IPR028299">
    <property type="entry name" value="ClpA/B_CS2"/>
</dbReference>
<comment type="similarity">
    <text evidence="1 10">Belongs to the ClpA/ClpB family.</text>
</comment>
<dbReference type="SUPFAM" id="SSF52540">
    <property type="entry name" value="P-loop containing nucleoside triphosphate hydrolases"/>
    <property type="match status" value="2"/>
</dbReference>
<keyword evidence="4 10" id="KW-0067">ATP-binding</keyword>
<evidence type="ECO:0000256" key="10">
    <source>
        <dbReference type="RuleBase" id="RU004432"/>
    </source>
</evidence>
<keyword evidence="14" id="KW-0645">Protease</keyword>
<gene>
    <name evidence="14" type="ORF">ACFQ4H_12110</name>
</gene>
<evidence type="ECO:0000256" key="4">
    <source>
        <dbReference type="ARBA" id="ARBA00022840"/>
    </source>
</evidence>
<evidence type="ECO:0000313" key="14">
    <source>
        <dbReference type="EMBL" id="MFD1321835.1"/>
    </source>
</evidence>
<dbReference type="PROSITE" id="PS00870">
    <property type="entry name" value="CLPAB_1"/>
    <property type="match status" value="1"/>
</dbReference>
<dbReference type="Pfam" id="PF07724">
    <property type="entry name" value="AAA_2"/>
    <property type="match status" value="1"/>
</dbReference>
<evidence type="ECO:0000256" key="9">
    <source>
        <dbReference type="PROSITE-ProRule" id="PRU01251"/>
    </source>
</evidence>
<dbReference type="RefSeq" id="WP_377570142.1">
    <property type="nucleotide sequence ID" value="NZ_JBHTMP010000014.1"/>
</dbReference>
<dbReference type="SUPFAM" id="SSF81923">
    <property type="entry name" value="Double Clp-N motif"/>
    <property type="match status" value="1"/>
</dbReference>
<feature type="coiled-coil region" evidence="11">
    <location>
        <begin position="442"/>
        <end position="488"/>
    </location>
</feature>
<accession>A0ABW3YCN3</accession>
<comment type="subunit">
    <text evidence="8">Homohexamer. The oligomerization is ATP-dependent.</text>
</comment>